<dbReference type="AlphaFoldDB" id="A0A317JPI4"/>
<reference evidence="1 2" key="1">
    <citation type="submission" date="2018-02" db="EMBL/GenBank/DDBJ databases">
        <title>Genomic Reconstructions from Amazon Rainforest and Pasture Soil Reveal Novel Insights into the Physiology of Candidate Phyla in Tropical Sites.</title>
        <authorList>
            <person name="Kroeger M.E."/>
            <person name="Delmont T."/>
            <person name="Eren A.M."/>
            <person name="Guo J."/>
            <person name="Meyer K.M."/>
            <person name="Khan K."/>
            <person name="Rodrigues J.L.M."/>
            <person name="Bohannan B.J.M."/>
            <person name="Tringe S."/>
            <person name="Borges C.D."/>
            <person name="Tiedje J."/>
            <person name="Tsai S.M."/>
            <person name="Nusslein K."/>
        </authorList>
    </citation>
    <scope>NUCLEOTIDE SEQUENCE [LARGE SCALE GENOMIC DNA]</scope>
    <source>
        <strain evidence="1">Amazon FNV 2010 28 9</strain>
    </source>
</reference>
<dbReference type="Proteomes" id="UP000246104">
    <property type="component" value="Unassembled WGS sequence"/>
</dbReference>
<name>A0A317JPI4_9BACT</name>
<gene>
    <name evidence="1" type="ORF">C5B42_03550</name>
</gene>
<comment type="caution">
    <text evidence="1">The sequence shown here is derived from an EMBL/GenBank/DDBJ whole genome shotgun (WGS) entry which is preliminary data.</text>
</comment>
<sequence>MTTEQIACTQERIETRRKELHDVFSKIEGNGRARVAMGEGYEFIFAQLAVAVCRLEVHALELERTLESREKWEKFSVDFVFDEQAALETMEKEFQSVDNLFSRLYELIGGLIND</sequence>
<dbReference type="EMBL" id="PSRQ01000042">
    <property type="protein sequence ID" value="PWU23213.1"/>
    <property type="molecule type" value="Genomic_DNA"/>
</dbReference>
<evidence type="ECO:0000313" key="1">
    <source>
        <dbReference type="EMBL" id="PWU23213.1"/>
    </source>
</evidence>
<protein>
    <submittedName>
        <fullName evidence="1">Uncharacterized protein</fullName>
    </submittedName>
</protein>
<proteinExistence type="predicted"/>
<accession>A0A317JPI4</accession>
<organism evidence="1 2">
    <name type="scientific">Candidatus Cerribacteria bacterium 'Amazon FNV 2010 28 9'</name>
    <dbReference type="NCBI Taxonomy" id="2081795"/>
    <lineage>
        <taxon>Bacteria</taxon>
        <taxon>Candidatus Cerribacteria</taxon>
    </lineage>
</organism>
<evidence type="ECO:0000313" key="2">
    <source>
        <dbReference type="Proteomes" id="UP000246104"/>
    </source>
</evidence>